<reference evidence="1 2" key="1">
    <citation type="journal article" date="2022" name="DNA Res.">
        <title>Chromosomal-level genome assembly of the orchid tree Bauhinia variegata (Leguminosae; Cercidoideae) supports the allotetraploid origin hypothesis of Bauhinia.</title>
        <authorList>
            <person name="Zhong Y."/>
            <person name="Chen Y."/>
            <person name="Zheng D."/>
            <person name="Pang J."/>
            <person name="Liu Y."/>
            <person name="Luo S."/>
            <person name="Meng S."/>
            <person name="Qian L."/>
            <person name="Wei D."/>
            <person name="Dai S."/>
            <person name="Zhou R."/>
        </authorList>
    </citation>
    <scope>NUCLEOTIDE SEQUENCE [LARGE SCALE GENOMIC DNA]</scope>
    <source>
        <strain evidence="1">BV-YZ2020</strain>
    </source>
</reference>
<evidence type="ECO:0000313" key="1">
    <source>
        <dbReference type="EMBL" id="KAI4348890.1"/>
    </source>
</evidence>
<organism evidence="1 2">
    <name type="scientific">Bauhinia variegata</name>
    <name type="common">Purple orchid tree</name>
    <name type="synonym">Phanera variegata</name>
    <dbReference type="NCBI Taxonomy" id="167791"/>
    <lineage>
        <taxon>Eukaryota</taxon>
        <taxon>Viridiplantae</taxon>
        <taxon>Streptophyta</taxon>
        <taxon>Embryophyta</taxon>
        <taxon>Tracheophyta</taxon>
        <taxon>Spermatophyta</taxon>
        <taxon>Magnoliopsida</taxon>
        <taxon>eudicotyledons</taxon>
        <taxon>Gunneridae</taxon>
        <taxon>Pentapetalae</taxon>
        <taxon>rosids</taxon>
        <taxon>fabids</taxon>
        <taxon>Fabales</taxon>
        <taxon>Fabaceae</taxon>
        <taxon>Cercidoideae</taxon>
        <taxon>Cercideae</taxon>
        <taxon>Bauhiniinae</taxon>
        <taxon>Bauhinia</taxon>
    </lineage>
</organism>
<keyword evidence="2" id="KW-1185">Reference proteome</keyword>
<comment type="caution">
    <text evidence="1">The sequence shown here is derived from an EMBL/GenBank/DDBJ whole genome shotgun (WGS) entry which is preliminary data.</text>
</comment>
<accession>A0ACB9PQN8</accession>
<evidence type="ECO:0000313" key="2">
    <source>
        <dbReference type="Proteomes" id="UP000828941"/>
    </source>
</evidence>
<dbReference type="Proteomes" id="UP000828941">
    <property type="component" value="Chromosome 4"/>
</dbReference>
<proteinExistence type="predicted"/>
<name>A0ACB9PQN8_BAUVA</name>
<gene>
    <name evidence="1" type="ORF">L6164_009556</name>
</gene>
<sequence>MANNAQVLLPSEIESSCIDELSRGFGSSTFPEPNQENVASEAALNLAPNPEGSISLAGYDSISITRPAPPTPNILSGCGPYGAGPGVCVSRPKLTNQYLFVNPAQPQESSKRRASPGFGHGMMQWRQNQLLTFGLVGASRGTGVFHPQPGVAPVNTTNKIIRNKREIKNMSKEATPRRNSSKLSGGLEKKQLELEECLSDHMALPKEWTY</sequence>
<dbReference type="EMBL" id="CM039429">
    <property type="protein sequence ID" value="KAI4348890.1"/>
    <property type="molecule type" value="Genomic_DNA"/>
</dbReference>
<protein>
    <submittedName>
        <fullName evidence="1">Uncharacterized protein</fullName>
    </submittedName>
</protein>